<sequence length="430" mass="48093">MSILGNLWASFWSTGTPTDTVPRGLSLSTETYDPSIARLMGLNEGKVAVTEENVLGLSAVYACVDRISKSIASLPWDVYDQPDERTSRKAYEHPVFKLLHTQPHPLYSSSTFRRVMLNHLLLRGNFYAEIQRDGRNRPIALKILKPGDVTPYLYNDQLFYQLTDGRVLMDYEVFHLKGYSTDGLVGRSPIRVARDAFAASLESQRFGTQFMQNGARPAGILLHSGKPSPESKQNLKESWQSQYSGDGIGKTATLTDGWTYTKLGIDPQDAQWIDSKKLSRAEICGIFGVPPHMVMDLDKATFSNIENQNIWYVAHTLTPYLIEMEQEANRKLFRDSESGRYTNKLNVKGLLRGDTAAQTAHLSALVDRGIMSRNEARALDELNPYEGGDEYLVQGAMVPADLLRDFYNKKINDGSVPGTTARAVTPKHYG</sequence>
<accession>A0A418M3K9</accession>
<reference evidence="1 2" key="1">
    <citation type="submission" date="2018-08" db="EMBL/GenBank/DDBJ databases">
        <title>Fibrisoma montanum sp. nov., isolated from Danxia mountain soil.</title>
        <authorList>
            <person name="Huang Y."/>
        </authorList>
    </citation>
    <scope>NUCLEOTIDE SEQUENCE [LARGE SCALE GENOMIC DNA]</scope>
    <source>
        <strain evidence="1 2">HYT19</strain>
    </source>
</reference>
<organism evidence="1 2">
    <name type="scientific">Fibrisoma montanum</name>
    <dbReference type="NCBI Taxonomy" id="2305895"/>
    <lineage>
        <taxon>Bacteria</taxon>
        <taxon>Pseudomonadati</taxon>
        <taxon>Bacteroidota</taxon>
        <taxon>Cytophagia</taxon>
        <taxon>Cytophagales</taxon>
        <taxon>Spirosomataceae</taxon>
        <taxon>Fibrisoma</taxon>
    </lineage>
</organism>
<gene>
    <name evidence="1" type="ORF">DYU11_19920</name>
</gene>
<name>A0A418M3K9_9BACT</name>
<dbReference type="RefSeq" id="WP_119669488.1">
    <property type="nucleotide sequence ID" value="NZ_QXED01000006.1"/>
</dbReference>
<dbReference type="Pfam" id="PF04860">
    <property type="entry name" value="Phage_portal"/>
    <property type="match status" value="1"/>
</dbReference>
<dbReference type="AlphaFoldDB" id="A0A418M3K9"/>
<dbReference type="InterPro" id="IPR006427">
    <property type="entry name" value="Portal_HK97"/>
</dbReference>
<evidence type="ECO:0000313" key="1">
    <source>
        <dbReference type="EMBL" id="RIV20321.1"/>
    </source>
</evidence>
<evidence type="ECO:0000313" key="2">
    <source>
        <dbReference type="Proteomes" id="UP000283523"/>
    </source>
</evidence>
<keyword evidence="2" id="KW-1185">Reference proteome</keyword>
<dbReference type="NCBIfam" id="TIGR01537">
    <property type="entry name" value="portal_HK97"/>
    <property type="match status" value="1"/>
</dbReference>
<comment type="caution">
    <text evidence="1">The sequence shown here is derived from an EMBL/GenBank/DDBJ whole genome shotgun (WGS) entry which is preliminary data.</text>
</comment>
<dbReference type="EMBL" id="QXED01000006">
    <property type="protein sequence ID" value="RIV20321.1"/>
    <property type="molecule type" value="Genomic_DNA"/>
</dbReference>
<dbReference type="Proteomes" id="UP000283523">
    <property type="component" value="Unassembled WGS sequence"/>
</dbReference>
<protein>
    <submittedName>
        <fullName evidence="1">Phage portal protein</fullName>
    </submittedName>
</protein>
<proteinExistence type="predicted"/>
<dbReference type="InterPro" id="IPR006944">
    <property type="entry name" value="Phage/GTA_portal"/>
</dbReference>
<dbReference type="OrthoDB" id="9765386at2"/>